<keyword evidence="3" id="KW-1185">Reference proteome</keyword>
<reference evidence="2 3" key="1">
    <citation type="journal article" date="2018" name="Nat. Ecol. Evol.">
        <title>Shark genomes provide insights into elasmobranch evolution and the origin of vertebrates.</title>
        <authorList>
            <person name="Hara Y"/>
            <person name="Yamaguchi K"/>
            <person name="Onimaru K"/>
            <person name="Kadota M"/>
            <person name="Koyanagi M"/>
            <person name="Keeley SD"/>
            <person name="Tatsumi K"/>
            <person name="Tanaka K"/>
            <person name="Motone F"/>
            <person name="Kageyama Y"/>
            <person name="Nozu R"/>
            <person name="Adachi N"/>
            <person name="Nishimura O"/>
            <person name="Nakagawa R"/>
            <person name="Tanegashima C"/>
            <person name="Kiyatake I"/>
            <person name="Matsumoto R"/>
            <person name="Murakumo K"/>
            <person name="Nishida K"/>
            <person name="Terakita A"/>
            <person name="Kuratani S"/>
            <person name="Sato K"/>
            <person name="Hyodo S Kuraku.S."/>
        </authorList>
    </citation>
    <scope>NUCLEOTIDE SEQUENCE [LARGE SCALE GENOMIC DNA]</scope>
</reference>
<dbReference type="Proteomes" id="UP000287033">
    <property type="component" value="Unassembled WGS sequence"/>
</dbReference>
<dbReference type="AlphaFoldDB" id="A0A401RFL2"/>
<proteinExistence type="predicted"/>
<feature type="compositionally biased region" description="Basic and acidic residues" evidence="1">
    <location>
        <begin position="13"/>
        <end position="25"/>
    </location>
</feature>
<name>A0A401RFL2_CHIPU</name>
<sequence length="76" mass="7853">MGAGGRPGGGGGREGRRARGSERGKSPGTLRPRAGARRATPAQRHVPQKAKSRTGGSSGIQMVMRLTGGARLGFKW</sequence>
<feature type="region of interest" description="Disordered" evidence="1">
    <location>
        <begin position="1"/>
        <end position="76"/>
    </location>
</feature>
<evidence type="ECO:0000313" key="2">
    <source>
        <dbReference type="EMBL" id="GCC16941.1"/>
    </source>
</evidence>
<organism evidence="2 3">
    <name type="scientific">Chiloscyllium punctatum</name>
    <name type="common">Brownbanded bambooshark</name>
    <name type="synonym">Hemiscyllium punctatum</name>
    <dbReference type="NCBI Taxonomy" id="137246"/>
    <lineage>
        <taxon>Eukaryota</taxon>
        <taxon>Metazoa</taxon>
        <taxon>Chordata</taxon>
        <taxon>Craniata</taxon>
        <taxon>Vertebrata</taxon>
        <taxon>Chondrichthyes</taxon>
        <taxon>Elasmobranchii</taxon>
        <taxon>Galeomorphii</taxon>
        <taxon>Galeoidea</taxon>
        <taxon>Orectolobiformes</taxon>
        <taxon>Hemiscylliidae</taxon>
        <taxon>Chiloscyllium</taxon>
    </lineage>
</organism>
<protein>
    <submittedName>
        <fullName evidence="2">Uncharacterized protein</fullName>
    </submittedName>
</protein>
<feature type="compositionally biased region" description="Gly residues" evidence="1">
    <location>
        <begin position="1"/>
        <end position="12"/>
    </location>
</feature>
<gene>
    <name evidence="2" type="ORF">chiPu_0020442</name>
</gene>
<comment type="caution">
    <text evidence="2">The sequence shown here is derived from an EMBL/GenBank/DDBJ whole genome shotgun (WGS) entry which is preliminary data.</text>
</comment>
<evidence type="ECO:0000313" key="3">
    <source>
        <dbReference type="Proteomes" id="UP000287033"/>
    </source>
</evidence>
<evidence type="ECO:0000256" key="1">
    <source>
        <dbReference type="SAM" id="MobiDB-lite"/>
    </source>
</evidence>
<accession>A0A401RFL2</accession>
<feature type="compositionally biased region" description="Low complexity" evidence="1">
    <location>
        <begin position="27"/>
        <end position="42"/>
    </location>
</feature>
<dbReference type="EMBL" id="BEZZ01002603">
    <property type="protein sequence ID" value="GCC16941.1"/>
    <property type="molecule type" value="Genomic_DNA"/>
</dbReference>